<dbReference type="InterPro" id="IPR013020">
    <property type="entry name" value="Rad3/Chl1-like"/>
</dbReference>
<dbReference type="InterPro" id="IPR045028">
    <property type="entry name" value="DinG/Rad3-like"/>
</dbReference>
<dbReference type="NCBIfam" id="TIGR00604">
    <property type="entry name" value="rad3"/>
    <property type="match status" value="1"/>
</dbReference>
<dbReference type="Pfam" id="PF13307">
    <property type="entry name" value="Helicase_C_2"/>
    <property type="match status" value="1"/>
</dbReference>
<dbReference type="PROSITE" id="PS51193">
    <property type="entry name" value="HELICASE_ATP_BIND_2"/>
    <property type="match status" value="1"/>
</dbReference>
<proteinExistence type="predicted"/>
<dbReference type="FunFam" id="3.40.50.300:FF:001352">
    <property type="entry name" value="DNA repair helicase"/>
    <property type="match status" value="1"/>
</dbReference>
<dbReference type="GO" id="GO:0016818">
    <property type="term" value="F:hydrolase activity, acting on acid anhydrides, in phosphorus-containing anhydrides"/>
    <property type="evidence" value="ECO:0007669"/>
    <property type="project" value="InterPro"/>
</dbReference>
<dbReference type="SMART" id="SM00488">
    <property type="entry name" value="DEXDc2"/>
    <property type="match status" value="1"/>
</dbReference>
<evidence type="ECO:0000256" key="2">
    <source>
        <dbReference type="ARBA" id="ARBA00022485"/>
    </source>
</evidence>
<evidence type="ECO:0000313" key="16">
    <source>
        <dbReference type="EMBL" id="KAK2196379.1"/>
    </source>
</evidence>
<evidence type="ECO:0000256" key="10">
    <source>
        <dbReference type="ARBA" id="ARBA00023014"/>
    </source>
</evidence>
<evidence type="ECO:0000259" key="15">
    <source>
        <dbReference type="PROSITE" id="PS51193"/>
    </source>
</evidence>
<evidence type="ECO:0000256" key="12">
    <source>
        <dbReference type="ARBA" id="ARBA00023204"/>
    </source>
</evidence>
<dbReference type="AlphaFoldDB" id="A0AAD9PK78"/>
<dbReference type="Proteomes" id="UP001214638">
    <property type="component" value="Unassembled WGS sequence"/>
</dbReference>
<evidence type="ECO:0000256" key="9">
    <source>
        <dbReference type="ARBA" id="ARBA00023004"/>
    </source>
</evidence>
<dbReference type="PANTHER" id="PTHR11472">
    <property type="entry name" value="DNA REPAIR DEAD HELICASE RAD3/XP-D SUBFAMILY MEMBER"/>
    <property type="match status" value="1"/>
</dbReference>
<dbReference type="SMART" id="SM00491">
    <property type="entry name" value="HELICc2"/>
    <property type="match status" value="1"/>
</dbReference>
<dbReference type="GO" id="GO:0006281">
    <property type="term" value="P:DNA repair"/>
    <property type="evidence" value="ECO:0007669"/>
    <property type="project" value="UniProtKB-KW"/>
</dbReference>
<dbReference type="GO" id="GO:0046872">
    <property type="term" value="F:metal ion binding"/>
    <property type="evidence" value="ECO:0007669"/>
    <property type="project" value="UniProtKB-KW"/>
</dbReference>
<organism evidence="16 17">
    <name type="scientific">Babesia duncani</name>
    <dbReference type="NCBI Taxonomy" id="323732"/>
    <lineage>
        <taxon>Eukaryota</taxon>
        <taxon>Sar</taxon>
        <taxon>Alveolata</taxon>
        <taxon>Apicomplexa</taxon>
        <taxon>Aconoidasida</taxon>
        <taxon>Piroplasmida</taxon>
        <taxon>Babesiidae</taxon>
        <taxon>Babesia</taxon>
    </lineage>
</organism>
<dbReference type="GO" id="GO:0005524">
    <property type="term" value="F:ATP binding"/>
    <property type="evidence" value="ECO:0007669"/>
    <property type="project" value="UniProtKB-KW"/>
</dbReference>
<keyword evidence="9" id="KW-0408">Iron</keyword>
<evidence type="ECO:0000256" key="14">
    <source>
        <dbReference type="ARBA" id="ARBA00023242"/>
    </source>
</evidence>
<dbReference type="PANTHER" id="PTHR11472:SF34">
    <property type="entry name" value="REGULATOR OF TELOMERE ELONGATION HELICASE 1"/>
    <property type="match status" value="1"/>
</dbReference>
<dbReference type="PROSITE" id="PS51257">
    <property type="entry name" value="PROKAR_LIPOPROTEIN"/>
    <property type="match status" value="1"/>
</dbReference>
<evidence type="ECO:0000256" key="3">
    <source>
        <dbReference type="ARBA" id="ARBA00022723"/>
    </source>
</evidence>
<dbReference type="KEGG" id="bdw:94335920"/>
<comment type="caution">
    <text evidence="16">The sequence shown here is derived from an EMBL/GenBank/DDBJ whole genome shotgun (WGS) entry which is preliminary data.</text>
</comment>
<dbReference type="EMBL" id="JALLKP010000002">
    <property type="protein sequence ID" value="KAK2196379.1"/>
    <property type="molecule type" value="Genomic_DNA"/>
</dbReference>
<evidence type="ECO:0000256" key="5">
    <source>
        <dbReference type="ARBA" id="ARBA00022763"/>
    </source>
</evidence>
<dbReference type="InterPro" id="IPR006554">
    <property type="entry name" value="Helicase-like_DEXD_c2"/>
</dbReference>
<accession>A0AAD9PK78</accession>
<evidence type="ECO:0000256" key="8">
    <source>
        <dbReference type="ARBA" id="ARBA00022840"/>
    </source>
</evidence>
<name>A0AAD9PK78_9APIC</name>
<dbReference type="GO" id="GO:0003678">
    <property type="term" value="F:DNA helicase activity"/>
    <property type="evidence" value="ECO:0007669"/>
    <property type="project" value="InterPro"/>
</dbReference>
<dbReference type="GO" id="GO:0003677">
    <property type="term" value="F:DNA binding"/>
    <property type="evidence" value="ECO:0007669"/>
    <property type="project" value="UniProtKB-KW"/>
</dbReference>
<dbReference type="SUPFAM" id="SSF52540">
    <property type="entry name" value="P-loop containing nucleoside triphosphate hydrolases"/>
    <property type="match status" value="1"/>
</dbReference>
<keyword evidence="11" id="KW-0238">DNA-binding</keyword>
<evidence type="ECO:0000256" key="11">
    <source>
        <dbReference type="ARBA" id="ARBA00023125"/>
    </source>
</evidence>
<keyword evidence="2" id="KW-0004">4Fe-4S</keyword>
<dbReference type="InterPro" id="IPR010614">
    <property type="entry name" value="RAD3-like_helicase_DEAD"/>
</dbReference>
<dbReference type="Pfam" id="PF06733">
    <property type="entry name" value="DEAD_2"/>
    <property type="match status" value="1"/>
</dbReference>
<dbReference type="InterPro" id="IPR027417">
    <property type="entry name" value="P-loop_NTPase"/>
</dbReference>
<keyword evidence="12" id="KW-0234">DNA repair</keyword>
<evidence type="ECO:0000256" key="1">
    <source>
        <dbReference type="ARBA" id="ARBA00004123"/>
    </source>
</evidence>
<dbReference type="CDD" id="cd18788">
    <property type="entry name" value="SF2_C_XPD"/>
    <property type="match status" value="1"/>
</dbReference>
<keyword evidence="13" id="KW-0413">Isomerase</keyword>
<dbReference type="Gene3D" id="3.40.50.300">
    <property type="entry name" value="P-loop containing nucleotide triphosphate hydrolases"/>
    <property type="match status" value="2"/>
</dbReference>
<comment type="subcellular location">
    <subcellularLocation>
        <location evidence="1">Nucleus</location>
    </subcellularLocation>
</comment>
<dbReference type="GeneID" id="94335920"/>
<evidence type="ECO:0000313" key="17">
    <source>
        <dbReference type="Proteomes" id="UP001214638"/>
    </source>
</evidence>
<evidence type="ECO:0000256" key="6">
    <source>
        <dbReference type="ARBA" id="ARBA00022801"/>
    </source>
</evidence>
<dbReference type="GO" id="GO:0051539">
    <property type="term" value="F:4 iron, 4 sulfur cluster binding"/>
    <property type="evidence" value="ECO:0007669"/>
    <property type="project" value="UniProtKB-KW"/>
</dbReference>
<sequence length="841" mass="94076">MGSVIKAIKDKENALLESPTGTGKTLSLLCASFGCLWNDKLRNAHADGIQQKRKNDNRHETTIRDLLSGIPTSYRHTSEFDKAKLRGAMRIIYSSRTHAQLKQVIQEVKKTSYSKEFLKRGITAVSLGSRDQMCIHPGRKNLVGEALNTFCRNQCQKNQCIYYNGIRGPQGAEEIHFYEVMDIEDLVSLARSKRCCPYYAAKAAQENAAVTFLPYNYLLSPQTRASMDIRLHNAVVLIDEAHNIEKVAEESATFKLRQVDVAKYLGALRRFAAFYKVLLNSGNALIEEKDPVNIDALSKLSKALGNLDQFLSQVKLTSFGSNTAATDFESWQIQSLKAQHAVFKANKLIQHMKNNLGFDQIQGKAVATALSGAKSILSTEGVNIGSSFEDIYKDHKSSQEDCNLLDSLRDTLQQFYSTEVQSCPEYFHVYIAEEGVVKEPTTIASGWNAKKKSSQDILPKTMTFACLQATPSFLRLRAEGVQSIILTSGTLTPMEQMEEQIGGGHIKFNIKLSNNHIIDPSRVWASVVTGTKSDPHCLVSDYNTRAKIDYVLGLGNALISFLQHVPLGVLVFFGSYPFMESTIKLWKHNHLFSVMERAKTIFVEERGDGKSDLVQSQLIDYKNQVDLKRGCAFFGVCRGKIAEGIDFPNDYCRGVFMCGIPYPNTYDTSTALKMDYLNRMASKNRNLASEWYTGQAIRAINQAVGRCIRHANDYGCILLADNRYSVGTFKSRISSWVLKKLQVRSNMDSCLDSLSAFFQPFSATEKSTKATHVKRSPLDENCKITKLEPNSQFEFKMRKVHPSGNMSLVTSSNCSKGTGLVQTKIEFIKKEKIGLDALDDF</sequence>
<keyword evidence="6 16" id="KW-0378">Hydrolase</keyword>
<dbReference type="RefSeq" id="XP_067803221.1">
    <property type="nucleotide sequence ID" value="XM_067946657.1"/>
</dbReference>
<evidence type="ECO:0000256" key="7">
    <source>
        <dbReference type="ARBA" id="ARBA00022806"/>
    </source>
</evidence>
<dbReference type="InterPro" id="IPR014013">
    <property type="entry name" value="Helic_SF1/SF2_ATP-bd_DinG/Rad3"/>
</dbReference>
<gene>
    <name evidence="16" type="ORF">BdWA1_001622</name>
</gene>
<reference evidence="16" key="1">
    <citation type="journal article" date="2023" name="Nat. Microbiol.">
        <title>Babesia duncani multi-omics identifies virulence factors and drug targets.</title>
        <authorList>
            <person name="Singh P."/>
            <person name="Lonardi S."/>
            <person name="Liang Q."/>
            <person name="Vydyam P."/>
            <person name="Khabirova E."/>
            <person name="Fang T."/>
            <person name="Gihaz S."/>
            <person name="Thekkiniath J."/>
            <person name="Munshi M."/>
            <person name="Abel S."/>
            <person name="Ciampossin L."/>
            <person name="Batugedara G."/>
            <person name="Gupta M."/>
            <person name="Lu X.M."/>
            <person name="Lenz T."/>
            <person name="Chakravarty S."/>
            <person name="Cornillot E."/>
            <person name="Hu Y."/>
            <person name="Ma W."/>
            <person name="Gonzalez L.M."/>
            <person name="Sanchez S."/>
            <person name="Estrada K."/>
            <person name="Sanchez-Flores A."/>
            <person name="Montero E."/>
            <person name="Harb O.S."/>
            <person name="Le Roch K.G."/>
            <person name="Mamoun C.B."/>
        </authorList>
    </citation>
    <scope>NUCLEOTIDE SEQUENCE</scope>
    <source>
        <strain evidence="16">WA1</strain>
    </source>
</reference>
<keyword evidence="5" id="KW-0227">DNA damage</keyword>
<keyword evidence="10" id="KW-0411">Iron-sulfur</keyword>
<keyword evidence="14" id="KW-0539">Nucleus</keyword>
<evidence type="ECO:0000256" key="4">
    <source>
        <dbReference type="ARBA" id="ARBA00022741"/>
    </source>
</evidence>
<dbReference type="GO" id="GO:0005634">
    <property type="term" value="C:nucleus"/>
    <property type="evidence" value="ECO:0007669"/>
    <property type="project" value="UniProtKB-SubCell"/>
</dbReference>
<keyword evidence="3" id="KW-0479">Metal-binding</keyword>
<dbReference type="InterPro" id="IPR006555">
    <property type="entry name" value="ATP-dep_Helicase_C"/>
</dbReference>
<evidence type="ECO:0000256" key="13">
    <source>
        <dbReference type="ARBA" id="ARBA00023235"/>
    </source>
</evidence>
<keyword evidence="17" id="KW-1185">Reference proteome</keyword>
<keyword evidence="7" id="KW-0347">Helicase</keyword>
<protein>
    <submittedName>
        <fullName evidence="16">Bifunctional P-loop containing nucleoside triphosphate hydrolase/DEAD2/Helicase-like</fullName>
    </submittedName>
</protein>
<keyword evidence="8" id="KW-0067">ATP-binding</keyword>
<keyword evidence="4" id="KW-0547">Nucleotide-binding</keyword>
<feature type="domain" description="Helicase ATP-binding" evidence="15">
    <location>
        <begin position="1"/>
        <end position="314"/>
    </location>
</feature>